<dbReference type="EMBL" id="LRGB01000568">
    <property type="protein sequence ID" value="KZS17988.1"/>
    <property type="molecule type" value="Genomic_DNA"/>
</dbReference>
<protein>
    <submittedName>
        <fullName evidence="1">Uncharacterized protein</fullName>
    </submittedName>
</protein>
<sequence>MGDVNVIYSFIFDGFVLGSPVLRINSDRSRDVIISCSNNSRLFQHGKVRYTPRTRCSCSSRHGQWWIPWWWIR</sequence>
<comment type="caution">
    <text evidence="1">The sequence shown here is derived from an EMBL/GenBank/DDBJ whole genome shotgun (WGS) entry which is preliminary data.</text>
</comment>
<keyword evidence="2" id="KW-1185">Reference proteome</keyword>
<evidence type="ECO:0000313" key="1">
    <source>
        <dbReference type="EMBL" id="KZS17988.1"/>
    </source>
</evidence>
<dbReference type="Proteomes" id="UP000076858">
    <property type="component" value="Unassembled WGS sequence"/>
</dbReference>
<proteinExistence type="predicted"/>
<evidence type="ECO:0000313" key="2">
    <source>
        <dbReference type="Proteomes" id="UP000076858"/>
    </source>
</evidence>
<reference evidence="1 2" key="1">
    <citation type="submission" date="2016-03" db="EMBL/GenBank/DDBJ databases">
        <title>EvidentialGene: Evidence-directed Construction of Genes on Genomes.</title>
        <authorList>
            <person name="Gilbert D.G."/>
            <person name="Choi J.-H."/>
            <person name="Mockaitis K."/>
            <person name="Colbourne J."/>
            <person name="Pfrender M."/>
        </authorList>
    </citation>
    <scope>NUCLEOTIDE SEQUENCE [LARGE SCALE GENOMIC DNA]</scope>
    <source>
        <strain evidence="1 2">Xinb3</strain>
        <tissue evidence="1">Complete organism</tissue>
    </source>
</reference>
<accession>A0A162NHL5</accession>
<gene>
    <name evidence="1" type="ORF">APZ42_016034</name>
</gene>
<name>A0A162NHL5_9CRUS</name>
<dbReference type="AlphaFoldDB" id="A0A162NHL5"/>
<organism evidence="1 2">
    <name type="scientific">Daphnia magna</name>
    <dbReference type="NCBI Taxonomy" id="35525"/>
    <lineage>
        <taxon>Eukaryota</taxon>
        <taxon>Metazoa</taxon>
        <taxon>Ecdysozoa</taxon>
        <taxon>Arthropoda</taxon>
        <taxon>Crustacea</taxon>
        <taxon>Branchiopoda</taxon>
        <taxon>Diplostraca</taxon>
        <taxon>Cladocera</taxon>
        <taxon>Anomopoda</taxon>
        <taxon>Daphniidae</taxon>
        <taxon>Daphnia</taxon>
    </lineage>
</organism>